<dbReference type="PANTHER" id="PTHR42751:SF3">
    <property type="entry name" value="SODIUM_GLUTAMATE SYMPORTER"/>
    <property type="match status" value="1"/>
</dbReference>
<feature type="transmembrane region" description="Helical" evidence="9">
    <location>
        <begin position="354"/>
        <end position="374"/>
    </location>
</feature>
<keyword evidence="6 9" id="KW-1133">Transmembrane helix</keyword>
<evidence type="ECO:0000256" key="7">
    <source>
        <dbReference type="ARBA" id="ARBA00023065"/>
    </source>
</evidence>
<keyword evidence="7" id="KW-0406">Ion transport</keyword>
<dbReference type="Pfam" id="PF00999">
    <property type="entry name" value="Na_H_Exchanger"/>
    <property type="match status" value="1"/>
</dbReference>
<feature type="transmembrane region" description="Helical" evidence="9">
    <location>
        <begin position="295"/>
        <end position="313"/>
    </location>
</feature>
<evidence type="ECO:0000256" key="9">
    <source>
        <dbReference type="SAM" id="Phobius"/>
    </source>
</evidence>
<feature type="domain" description="Cation/H+ exchanger transmembrane" evidence="10">
    <location>
        <begin position="14"/>
        <end position="373"/>
    </location>
</feature>
<evidence type="ECO:0000259" key="10">
    <source>
        <dbReference type="Pfam" id="PF00999"/>
    </source>
</evidence>
<feature type="transmembrane region" description="Helical" evidence="9">
    <location>
        <begin position="325"/>
        <end position="348"/>
    </location>
</feature>
<evidence type="ECO:0000256" key="4">
    <source>
        <dbReference type="ARBA" id="ARBA00022449"/>
    </source>
</evidence>
<sequence length="388" mass="42914">MFMDPLMPQAVAAILIILLTGIVIKIMRQPQLITYLLVGMLIGPWGLELVTDPALITRLGAIGVVLLLFFVGMETDASKLVANWKLAVFGTFLQILLSIACVWLIGLWYEWSLARIVLIGFVISLSSTVVVIKLLQDNGLLNSKMGQGVLGITLVQDLAIIPMLIILGLFTAGDINPTQLFKQGVGTILAAALFGYIIYRKEIHLPFARWLHDDKELQLFTGLSLCFGLSLITAWFDLSTALGAFMAGMFIGVSKETQWVHHNLESFKVLFVALFFVSVGMLLDLSFLLQHWVQVSILVLAALLTNTFINALILRMAKFSWHDSLFAGLLLSQISEFSFVLAAVGYQAHIITNVGYQLSICAIALSLLLSPLWINSGRRLLHWQQGRN</sequence>
<organism evidence="11 12">
    <name type="scientific">Dasania phycosphaerae</name>
    <dbReference type="NCBI Taxonomy" id="2950436"/>
    <lineage>
        <taxon>Bacteria</taxon>
        <taxon>Pseudomonadati</taxon>
        <taxon>Pseudomonadota</taxon>
        <taxon>Gammaproteobacteria</taxon>
        <taxon>Cellvibrionales</taxon>
        <taxon>Spongiibacteraceae</taxon>
        <taxon>Dasania</taxon>
    </lineage>
</organism>
<dbReference type="InterPro" id="IPR038770">
    <property type="entry name" value="Na+/solute_symporter_sf"/>
</dbReference>
<reference evidence="11 12" key="1">
    <citation type="submission" date="2022-12" db="EMBL/GenBank/DDBJ databases">
        <title>Dasania phycosphaerae sp. nov., isolated from particulate material of the south coast of Korea.</title>
        <authorList>
            <person name="Jiang Y."/>
        </authorList>
    </citation>
    <scope>NUCLEOTIDE SEQUENCE [LARGE SCALE GENOMIC DNA]</scope>
    <source>
        <strain evidence="11 12">GY-19</strain>
    </source>
</reference>
<feature type="transmembrane region" description="Helical" evidence="9">
    <location>
        <begin position="219"/>
        <end position="236"/>
    </location>
</feature>
<feature type="transmembrane region" description="Helical" evidence="9">
    <location>
        <begin position="6"/>
        <end position="24"/>
    </location>
</feature>
<dbReference type="GO" id="GO:1902600">
    <property type="term" value="P:proton transmembrane transport"/>
    <property type="evidence" value="ECO:0007669"/>
    <property type="project" value="InterPro"/>
</dbReference>
<feature type="transmembrane region" description="Helical" evidence="9">
    <location>
        <begin position="115"/>
        <end position="136"/>
    </location>
</feature>
<evidence type="ECO:0000256" key="3">
    <source>
        <dbReference type="ARBA" id="ARBA00022448"/>
    </source>
</evidence>
<dbReference type="GO" id="GO:0016020">
    <property type="term" value="C:membrane"/>
    <property type="evidence" value="ECO:0007669"/>
    <property type="project" value="UniProtKB-SubCell"/>
</dbReference>
<evidence type="ECO:0000256" key="1">
    <source>
        <dbReference type="ARBA" id="ARBA00004141"/>
    </source>
</evidence>
<feature type="transmembrane region" description="Helical" evidence="9">
    <location>
        <begin position="53"/>
        <end position="72"/>
    </location>
</feature>
<keyword evidence="8 9" id="KW-0472">Membrane</keyword>
<feature type="transmembrane region" description="Helical" evidence="9">
    <location>
        <begin position="148"/>
        <end position="168"/>
    </location>
</feature>
<keyword evidence="5 9" id="KW-0812">Transmembrane</keyword>
<evidence type="ECO:0000313" key="11">
    <source>
        <dbReference type="EMBL" id="MCZ0866349.1"/>
    </source>
</evidence>
<dbReference type="PANTHER" id="PTHR42751">
    <property type="entry name" value="SODIUM/HYDROGEN EXCHANGER FAMILY/TRKA DOMAIN PROTEIN"/>
    <property type="match status" value="1"/>
</dbReference>
<gene>
    <name evidence="11" type="ORF">O0V09_14145</name>
</gene>
<keyword evidence="12" id="KW-1185">Reference proteome</keyword>
<protein>
    <submittedName>
        <fullName evidence="11">Cation:proton antiporter</fullName>
    </submittedName>
</protein>
<feature type="transmembrane region" description="Helical" evidence="9">
    <location>
        <begin position="31"/>
        <end position="47"/>
    </location>
</feature>
<accession>A0A9J6RQM5</accession>
<dbReference type="GO" id="GO:0015297">
    <property type="term" value="F:antiporter activity"/>
    <property type="evidence" value="ECO:0007669"/>
    <property type="project" value="UniProtKB-KW"/>
</dbReference>
<evidence type="ECO:0000256" key="2">
    <source>
        <dbReference type="ARBA" id="ARBA00005551"/>
    </source>
</evidence>
<dbReference type="Gene3D" id="1.20.1530.20">
    <property type="match status" value="1"/>
</dbReference>
<comment type="caution">
    <text evidence="11">The sequence shown here is derived from an EMBL/GenBank/DDBJ whole genome shotgun (WGS) entry which is preliminary data.</text>
</comment>
<evidence type="ECO:0000256" key="5">
    <source>
        <dbReference type="ARBA" id="ARBA00022692"/>
    </source>
</evidence>
<dbReference type="InterPro" id="IPR006153">
    <property type="entry name" value="Cation/H_exchanger_TM"/>
</dbReference>
<proteinExistence type="inferred from homology"/>
<dbReference type="EMBL" id="JAPTGG010000012">
    <property type="protein sequence ID" value="MCZ0866349.1"/>
    <property type="molecule type" value="Genomic_DNA"/>
</dbReference>
<dbReference type="Proteomes" id="UP001069090">
    <property type="component" value="Unassembled WGS sequence"/>
</dbReference>
<name>A0A9J6RQM5_9GAMM</name>
<dbReference type="RefSeq" id="WP_258332514.1">
    <property type="nucleotide sequence ID" value="NZ_JAPTGG010000012.1"/>
</dbReference>
<feature type="transmembrane region" description="Helical" evidence="9">
    <location>
        <begin position="180"/>
        <end position="199"/>
    </location>
</feature>
<dbReference type="AlphaFoldDB" id="A0A9J6RQM5"/>
<comment type="similarity">
    <text evidence="2">Belongs to the monovalent cation:proton antiporter 2 (CPA2) transporter (TC 2.A.37) family.</text>
</comment>
<evidence type="ECO:0000256" key="6">
    <source>
        <dbReference type="ARBA" id="ARBA00022989"/>
    </source>
</evidence>
<keyword evidence="3" id="KW-0813">Transport</keyword>
<keyword evidence="4" id="KW-0050">Antiport</keyword>
<comment type="subcellular location">
    <subcellularLocation>
        <location evidence="1">Membrane</location>
        <topology evidence="1">Multi-pass membrane protein</topology>
    </subcellularLocation>
</comment>
<feature type="transmembrane region" description="Helical" evidence="9">
    <location>
        <begin position="84"/>
        <end position="109"/>
    </location>
</feature>
<evidence type="ECO:0000256" key="8">
    <source>
        <dbReference type="ARBA" id="ARBA00023136"/>
    </source>
</evidence>
<feature type="transmembrane region" description="Helical" evidence="9">
    <location>
        <begin position="269"/>
        <end position="289"/>
    </location>
</feature>
<evidence type="ECO:0000313" key="12">
    <source>
        <dbReference type="Proteomes" id="UP001069090"/>
    </source>
</evidence>